<evidence type="ECO:0000256" key="1">
    <source>
        <dbReference type="ARBA" id="ARBA00023015"/>
    </source>
</evidence>
<keyword evidence="4" id="KW-0804">Transcription</keyword>
<name>A0A645H4Q5_9ZZZZ</name>
<dbReference type="PROSITE" id="PS00716">
    <property type="entry name" value="SIGMA70_2"/>
    <property type="match status" value="1"/>
</dbReference>
<dbReference type="InterPro" id="IPR007627">
    <property type="entry name" value="RNA_pol_sigma70_r2"/>
</dbReference>
<dbReference type="PROSITE" id="PS00715">
    <property type="entry name" value="SIGMA70_1"/>
    <property type="match status" value="1"/>
</dbReference>
<gene>
    <name evidence="7" type="primary">sigD_14</name>
    <name evidence="7" type="ORF">SDC9_180954</name>
</gene>
<dbReference type="EMBL" id="VSSQ01085979">
    <property type="protein sequence ID" value="MPN33466.1"/>
    <property type="molecule type" value="Genomic_DNA"/>
</dbReference>
<accession>A0A645H4Q5</accession>
<dbReference type="InterPro" id="IPR007630">
    <property type="entry name" value="RNA_pol_sigma70_r4"/>
</dbReference>
<dbReference type="SUPFAM" id="SSF88659">
    <property type="entry name" value="Sigma3 and sigma4 domains of RNA polymerase sigma factors"/>
    <property type="match status" value="2"/>
</dbReference>
<reference evidence="7" key="1">
    <citation type="submission" date="2019-08" db="EMBL/GenBank/DDBJ databases">
        <authorList>
            <person name="Kucharzyk K."/>
            <person name="Murdoch R.W."/>
            <person name="Higgins S."/>
            <person name="Loffler F."/>
        </authorList>
    </citation>
    <scope>NUCLEOTIDE SEQUENCE</scope>
</reference>
<dbReference type="Gene3D" id="1.10.1740.10">
    <property type="match status" value="1"/>
</dbReference>
<feature type="domain" description="RNA polymerase sigma-70" evidence="6">
    <location>
        <begin position="172"/>
        <end position="198"/>
    </location>
</feature>
<dbReference type="InterPro" id="IPR012845">
    <property type="entry name" value="RNA_pol_sigma_FliA_WhiG"/>
</dbReference>
<dbReference type="InterPro" id="IPR007624">
    <property type="entry name" value="RNA_pol_sigma70_r3"/>
</dbReference>
<evidence type="ECO:0000256" key="3">
    <source>
        <dbReference type="ARBA" id="ARBA00023125"/>
    </source>
</evidence>
<dbReference type="PIRSF" id="PIRSF000770">
    <property type="entry name" value="RNA_pol_sigma-SigE/K"/>
    <property type="match status" value="1"/>
</dbReference>
<evidence type="ECO:0000259" key="5">
    <source>
        <dbReference type="PROSITE" id="PS00715"/>
    </source>
</evidence>
<dbReference type="NCBIfam" id="TIGR02937">
    <property type="entry name" value="sigma70-ECF"/>
    <property type="match status" value="1"/>
</dbReference>
<dbReference type="GO" id="GO:0016987">
    <property type="term" value="F:sigma factor activity"/>
    <property type="evidence" value="ECO:0007669"/>
    <property type="project" value="UniProtKB-KW"/>
</dbReference>
<evidence type="ECO:0000256" key="2">
    <source>
        <dbReference type="ARBA" id="ARBA00023082"/>
    </source>
</evidence>
<dbReference type="Pfam" id="PF04542">
    <property type="entry name" value="Sigma70_r2"/>
    <property type="match status" value="1"/>
</dbReference>
<evidence type="ECO:0000256" key="4">
    <source>
        <dbReference type="ARBA" id="ARBA00023163"/>
    </source>
</evidence>
<dbReference type="PANTHER" id="PTHR30385:SF7">
    <property type="entry name" value="RNA POLYMERASE SIGMA FACTOR FLIA"/>
    <property type="match status" value="1"/>
</dbReference>
<dbReference type="InterPro" id="IPR013324">
    <property type="entry name" value="RNA_pol_sigma_r3/r4-like"/>
</dbReference>
<dbReference type="PANTHER" id="PTHR30385">
    <property type="entry name" value="SIGMA FACTOR F FLAGELLAR"/>
    <property type="match status" value="1"/>
</dbReference>
<dbReference type="InterPro" id="IPR014284">
    <property type="entry name" value="RNA_pol_sigma-70_dom"/>
</dbReference>
<dbReference type="SUPFAM" id="SSF88946">
    <property type="entry name" value="Sigma2 domain of RNA polymerase sigma factors"/>
    <property type="match status" value="1"/>
</dbReference>
<dbReference type="GO" id="GO:0003677">
    <property type="term" value="F:DNA binding"/>
    <property type="evidence" value="ECO:0007669"/>
    <property type="project" value="UniProtKB-KW"/>
</dbReference>
<evidence type="ECO:0000313" key="7">
    <source>
        <dbReference type="EMBL" id="MPN33466.1"/>
    </source>
</evidence>
<evidence type="ECO:0000259" key="6">
    <source>
        <dbReference type="PROSITE" id="PS00716"/>
    </source>
</evidence>
<dbReference type="InterPro" id="IPR000943">
    <property type="entry name" value="RNA_pol_sigma70"/>
</dbReference>
<proteinExistence type="predicted"/>
<protein>
    <submittedName>
        <fullName evidence="7">RNA polymerase sigma-D factor</fullName>
    </submittedName>
</protein>
<keyword evidence="3" id="KW-0238">DNA-binding</keyword>
<keyword evidence="2" id="KW-0731">Sigma factor</keyword>
<organism evidence="7">
    <name type="scientific">bioreactor metagenome</name>
    <dbReference type="NCBI Taxonomy" id="1076179"/>
    <lineage>
        <taxon>unclassified sequences</taxon>
        <taxon>metagenomes</taxon>
        <taxon>ecological metagenomes</taxon>
    </lineage>
</organism>
<dbReference type="GO" id="GO:0003899">
    <property type="term" value="F:DNA-directed RNA polymerase activity"/>
    <property type="evidence" value="ECO:0007669"/>
    <property type="project" value="InterPro"/>
</dbReference>
<dbReference type="Pfam" id="PF04545">
    <property type="entry name" value="Sigma70_r4"/>
    <property type="match status" value="1"/>
</dbReference>
<dbReference type="Gene3D" id="1.20.140.160">
    <property type="match status" value="1"/>
</dbReference>
<dbReference type="CDD" id="cd06171">
    <property type="entry name" value="Sigma70_r4"/>
    <property type="match status" value="1"/>
</dbReference>
<sequence length="204" mass="23835">MLQYRDYSEKDELMSCGVLGLIDAVNKFDRSFGVKFQTYATLRIRGEIIDYMRKQDWAPTSLRKKINSIQKAYEALEASYNRRPTEREIADYLGIKVSSVQKILQKAHMFNLVYFESMLYEKETDELNDPSNGDPYQHIENEIMSSTLCKLVDSLPERERMVITLHYYEGITMKNIANILQISESRVSQIHSKILLEMRIALES</sequence>
<dbReference type="NCBIfam" id="TIGR02479">
    <property type="entry name" value="FliA_WhiG"/>
    <property type="match status" value="1"/>
</dbReference>
<dbReference type="GO" id="GO:0006352">
    <property type="term" value="P:DNA-templated transcription initiation"/>
    <property type="evidence" value="ECO:0007669"/>
    <property type="project" value="InterPro"/>
</dbReference>
<dbReference type="InterPro" id="IPR013325">
    <property type="entry name" value="RNA_pol_sigma_r2"/>
</dbReference>
<dbReference type="AlphaFoldDB" id="A0A645H4Q5"/>
<dbReference type="Pfam" id="PF04539">
    <property type="entry name" value="Sigma70_r3"/>
    <property type="match status" value="1"/>
</dbReference>
<comment type="caution">
    <text evidence="7">The sequence shown here is derived from an EMBL/GenBank/DDBJ whole genome shotgun (WGS) entry which is preliminary data.</text>
</comment>
<dbReference type="PRINTS" id="PR00046">
    <property type="entry name" value="SIGMA70FCT"/>
</dbReference>
<feature type="domain" description="RNA polymerase sigma-70" evidence="5">
    <location>
        <begin position="12"/>
        <end position="25"/>
    </location>
</feature>
<keyword evidence="1" id="KW-0805">Transcription regulation</keyword>